<dbReference type="SUPFAM" id="SSF55083">
    <property type="entry name" value="6-hydroxymethyl-7,8-dihydropterin pyrophosphokinase, HPPK"/>
    <property type="match status" value="1"/>
</dbReference>
<dbReference type="Pfam" id="PF01288">
    <property type="entry name" value="HPPK"/>
    <property type="match status" value="1"/>
</dbReference>
<comment type="catalytic activity">
    <reaction evidence="1">
        <text>6-hydroxymethyl-7,8-dihydropterin + ATP = (7,8-dihydropterin-6-yl)methyl diphosphate + AMP + H(+)</text>
        <dbReference type="Rhea" id="RHEA:11412"/>
        <dbReference type="ChEBI" id="CHEBI:15378"/>
        <dbReference type="ChEBI" id="CHEBI:30616"/>
        <dbReference type="ChEBI" id="CHEBI:44841"/>
        <dbReference type="ChEBI" id="CHEBI:72950"/>
        <dbReference type="ChEBI" id="CHEBI:456215"/>
        <dbReference type="EC" id="2.7.6.3"/>
    </reaction>
</comment>
<dbReference type="KEGG" id="tae:TepiRe1_2424"/>
<evidence type="ECO:0000256" key="8">
    <source>
        <dbReference type="ARBA" id="ARBA00022909"/>
    </source>
</evidence>
<accession>F4LSI7</accession>
<dbReference type="KEGG" id="tep:TepRe1_2256"/>
<dbReference type="OrthoDB" id="9808041at2"/>
<dbReference type="GO" id="GO:0005524">
    <property type="term" value="F:ATP binding"/>
    <property type="evidence" value="ECO:0007669"/>
    <property type="project" value="UniProtKB-KW"/>
</dbReference>
<comment type="pathway">
    <text evidence="2">Cofactor biosynthesis; tetrahydrofolate biosynthesis; 2-amino-4-hydroxy-6-hydroxymethyl-7,8-dihydropteridine diphosphate from 7,8-dihydroneopterin triphosphate: step 4/4.</text>
</comment>
<dbReference type="PANTHER" id="PTHR43071:SF1">
    <property type="entry name" value="2-AMINO-4-HYDROXY-6-HYDROXYMETHYLDIHYDROPTERIDINE PYROPHOSPHOKINASE"/>
    <property type="match status" value="1"/>
</dbReference>
<dbReference type="HOGENOM" id="CLU_097916_1_2_9"/>
<reference evidence="11" key="1">
    <citation type="journal article" date="2013" name="Genome Announc.">
        <title>First genome sequence of a syntrophic acetate-oxidizing bacterium, Tepidanaerobacter acetatoxydans strain Re1.</title>
        <authorList>
            <person name="Manzoor S."/>
            <person name="Bongcam-Rudloff E."/>
            <person name="Schnurer A."/>
            <person name="Muller B."/>
        </authorList>
    </citation>
    <scope>NUCLEOTIDE SEQUENCE [LARGE SCALE GENOMIC DNA]</scope>
    <source>
        <strain evidence="11">Re1</strain>
    </source>
</reference>
<dbReference type="PATRIC" id="fig|1209989.3.peg.2790"/>
<dbReference type="RefSeq" id="WP_013779296.1">
    <property type="nucleotide sequence ID" value="NC_015519.1"/>
</dbReference>
<dbReference type="Gene3D" id="3.30.70.560">
    <property type="entry name" value="7,8-Dihydro-6-hydroxymethylpterin-pyrophosphokinase HPPK"/>
    <property type="match status" value="1"/>
</dbReference>
<dbReference type="GO" id="GO:0016301">
    <property type="term" value="F:kinase activity"/>
    <property type="evidence" value="ECO:0007669"/>
    <property type="project" value="UniProtKB-KW"/>
</dbReference>
<dbReference type="NCBIfam" id="TIGR01498">
    <property type="entry name" value="folK"/>
    <property type="match status" value="1"/>
</dbReference>
<evidence type="ECO:0000259" key="9">
    <source>
        <dbReference type="PROSITE" id="PS00794"/>
    </source>
</evidence>
<dbReference type="EC" id="2.7.6.3" evidence="3"/>
<dbReference type="CDD" id="cd00483">
    <property type="entry name" value="HPPK"/>
    <property type="match status" value="1"/>
</dbReference>
<name>F4LSI7_TEPAE</name>
<evidence type="ECO:0000256" key="4">
    <source>
        <dbReference type="ARBA" id="ARBA00022679"/>
    </source>
</evidence>
<dbReference type="PROSITE" id="PS00794">
    <property type="entry name" value="HPPK"/>
    <property type="match status" value="1"/>
</dbReference>
<keyword evidence="5" id="KW-0547">Nucleotide-binding</keyword>
<evidence type="ECO:0000313" key="10">
    <source>
        <dbReference type="EMBL" id="CCP27272.1"/>
    </source>
</evidence>
<accession>L0S616</accession>
<gene>
    <name evidence="10" type="ordered locus">TEPIRE1_2424</name>
</gene>
<keyword evidence="8" id="KW-0289">Folate biosynthesis</keyword>
<dbReference type="eggNOG" id="COG0801">
    <property type="taxonomic scope" value="Bacteria"/>
</dbReference>
<dbReference type="InterPro" id="IPR000550">
    <property type="entry name" value="Hppk"/>
</dbReference>
<feature type="domain" description="7,8-dihydro-6-hydroxymethylpterin-pyrophosphokinase" evidence="9">
    <location>
        <begin position="87"/>
        <end position="98"/>
    </location>
</feature>
<protein>
    <recommendedName>
        <fullName evidence="3">2-amino-4-hydroxy-6-hydroxymethyldihydropteridine diphosphokinase</fullName>
        <ecNumber evidence="3">2.7.6.3</ecNumber>
    </recommendedName>
</protein>
<dbReference type="GO" id="GO:0046654">
    <property type="term" value="P:tetrahydrofolate biosynthetic process"/>
    <property type="evidence" value="ECO:0007669"/>
    <property type="project" value="UniProtKB-UniPathway"/>
</dbReference>
<dbReference type="STRING" id="1209989.TepRe1_2256"/>
<evidence type="ECO:0000256" key="7">
    <source>
        <dbReference type="ARBA" id="ARBA00022840"/>
    </source>
</evidence>
<dbReference type="InterPro" id="IPR035907">
    <property type="entry name" value="Hppk_sf"/>
</dbReference>
<evidence type="ECO:0000313" key="11">
    <source>
        <dbReference type="Proteomes" id="UP000010802"/>
    </source>
</evidence>
<keyword evidence="6 10" id="KW-0418">Kinase</keyword>
<evidence type="ECO:0000256" key="3">
    <source>
        <dbReference type="ARBA" id="ARBA00013253"/>
    </source>
</evidence>
<organism evidence="10 11">
    <name type="scientific">Tepidanaerobacter acetatoxydans (strain DSM 21804 / JCM 16047 / Re1)</name>
    <dbReference type="NCBI Taxonomy" id="1209989"/>
    <lineage>
        <taxon>Bacteria</taxon>
        <taxon>Bacillati</taxon>
        <taxon>Bacillota</taxon>
        <taxon>Clostridia</taxon>
        <taxon>Thermosediminibacterales</taxon>
        <taxon>Tepidanaerobacteraceae</taxon>
        <taxon>Tepidanaerobacter</taxon>
    </lineage>
</organism>
<proteinExistence type="predicted"/>
<keyword evidence="4 10" id="KW-0808">Transferase</keyword>
<dbReference type="Proteomes" id="UP000010802">
    <property type="component" value="Chromosome"/>
</dbReference>
<evidence type="ECO:0000256" key="1">
    <source>
        <dbReference type="ARBA" id="ARBA00000198"/>
    </source>
</evidence>
<keyword evidence="11" id="KW-1185">Reference proteome</keyword>
<dbReference type="UniPathway" id="UPA00077">
    <property type="reaction ID" value="UER00155"/>
</dbReference>
<dbReference type="AlphaFoldDB" id="F4LSI7"/>
<evidence type="ECO:0000256" key="5">
    <source>
        <dbReference type="ARBA" id="ARBA00022741"/>
    </source>
</evidence>
<keyword evidence="7" id="KW-0067">ATP-binding</keyword>
<evidence type="ECO:0000256" key="2">
    <source>
        <dbReference type="ARBA" id="ARBA00005051"/>
    </source>
</evidence>
<dbReference type="PANTHER" id="PTHR43071">
    <property type="entry name" value="2-AMINO-4-HYDROXY-6-HYDROXYMETHYLDIHYDROPTERIDINE PYROPHOSPHOKINASE"/>
    <property type="match status" value="1"/>
</dbReference>
<evidence type="ECO:0000256" key="6">
    <source>
        <dbReference type="ARBA" id="ARBA00022777"/>
    </source>
</evidence>
<dbReference type="GO" id="GO:0046656">
    <property type="term" value="P:folic acid biosynthetic process"/>
    <property type="evidence" value="ECO:0007669"/>
    <property type="project" value="UniProtKB-KW"/>
</dbReference>
<sequence>MPQVIIAFGSNMGNKEQNIKTALEKMKARGLNIIKVSTIIETEPYGYEDQDTFLNGACIADTNLSPQEVLKELLAIEQEMGRVRKIHWGPRNIDLDIIFYENIIVDEDNLKIPHPDAHNRSFVLGPICEISPSFLHPIYNKPVKELYEELKKQNH</sequence>
<dbReference type="GO" id="GO:0003848">
    <property type="term" value="F:2-amino-4-hydroxy-6-hydroxymethyldihydropteridine diphosphokinase activity"/>
    <property type="evidence" value="ECO:0007669"/>
    <property type="project" value="UniProtKB-EC"/>
</dbReference>
<dbReference type="EMBL" id="HF563609">
    <property type="protein sequence ID" value="CCP27272.1"/>
    <property type="molecule type" value="Genomic_DNA"/>
</dbReference>